<organism evidence="8 9">
    <name type="scientific">Zea mays</name>
    <name type="common">Maize</name>
    <dbReference type="NCBI Taxonomy" id="4577"/>
    <lineage>
        <taxon>Eukaryota</taxon>
        <taxon>Viridiplantae</taxon>
        <taxon>Streptophyta</taxon>
        <taxon>Embryophyta</taxon>
        <taxon>Tracheophyta</taxon>
        <taxon>Spermatophyta</taxon>
        <taxon>Magnoliopsida</taxon>
        <taxon>Liliopsida</taxon>
        <taxon>Poales</taxon>
        <taxon>Poaceae</taxon>
        <taxon>PACMAD clade</taxon>
        <taxon>Panicoideae</taxon>
        <taxon>Andropogonodae</taxon>
        <taxon>Andropogoneae</taxon>
        <taxon>Tripsacinae</taxon>
        <taxon>Zea</taxon>
    </lineage>
</organism>
<evidence type="ECO:0000259" key="5">
    <source>
        <dbReference type="PROSITE" id="PS50090"/>
    </source>
</evidence>
<accession>A0A3L6FQW9</accession>
<evidence type="ECO:0000259" key="7">
    <source>
        <dbReference type="PROSITE" id="PS51294"/>
    </source>
</evidence>
<dbReference type="PANTHER" id="PTHR44042:SF70">
    <property type="match status" value="1"/>
</dbReference>
<dbReference type="InterPro" id="IPR006447">
    <property type="entry name" value="Myb_dom_plants"/>
</dbReference>
<dbReference type="NCBIfam" id="TIGR01557">
    <property type="entry name" value="myb_SHAQKYF"/>
    <property type="match status" value="1"/>
</dbReference>
<gene>
    <name evidence="8" type="primary">At5g61620_2</name>
    <name evidence="8" type="ORF">Zm00014a_037147</name>
</gene>
<feature type="domain" description="Myb-like" evidence="5">
    <location>
        <begin position="107"/>
        <end position="151"/>
    </location>
</feature>
<dbReference type="Gene3D" id="1.10.10.60">
    <property type="entry name" value="Homeodomain-like"/>
    <property type="match status" value="1"/>
</dbReference>
<dbReference type="PROSITE" id="PS50090">
    <property type="entry name" value="MYB_LIKE"/>
    <property type="match status" value="1"/>
</dbReference>
<dbReference type="CDD" id="cd00167">
    <property type="entry name" value="SANT"/>
    <property type="match status" value="1"/>
</dbReference>
<evidence type="ECO:0000256" key="4">
    <source>
        <dbReference type="ARBA" id="ARBA00023242"/>
    </source>
</evidence>
<keyword evidence="4" id="KW-0539">Nucleus</keyword>
<keyword evidence="1" id="KW-0805">Transcription regulation</keyword>
<dbReference type="ExpressionAtlas" id="A0A3L6FQW9">
    <property type="expression patterns" value="baseline and differential"/>
</dbReference>
<reference evidence="8 9" key="1">
    <citation type="journal article" date="2018" name="Nat. Genet.">
        <title>Extensive intraspecific gene order and gene structural variations between Mo17 and other maize genomes.</title>
        <authorList>
            <person name="Sun S."/>
            <person name="Zhou Y."/>
            <person name="Chen J."/>
            <person name="Shi J."/>
            <person name="Zhao H."/>
            <person name="Zhao H."/>
            <person name="Song W."/>
            <person name="Zhang M."/>
            <person name="Cui Y."/>
            <person name="Dong X."/>
            <person name="Liu H."/>
            <person name="Ma X."/>
            <person name="Jiao Y."/>
            <person name="Wang B."/>
            <person name="Wei X."/>
            <person name="Stein J.C."/>
            <person name="Glaubitz J.C."/>
            <person name="Lu F."/>
            <person name="Yu G."/>
            <person name="Liang C."/>
            <person name="Fengler K."/>
            <person name="Li B."/>
            <person name="Rafalski A."/>
            <person name="Schnable P.S."/>
            <person name="Ware D.H."/>
            <person name="Buckler E.S."/>
            <person name="Lai J."/>
        </authorList>
    </citation>
    <scope>NUCLEOTIDE SEQUENCE [LARGE SCALE GENOMIC DNA]</scope>
    <source>
        <strain evidence="9">cv. Missouri 17</strain>
        <tissue evidence="8">Seedling</tissue>
    </source>
</reference>
<feature type="domain" description="SANT" evidence="6">
    <location>
        <begin position="107"/>
        <end position="153"/>
    </location>
</feature>
<evidence type="ECO:0000313" key="9">
    <source>
        <dbReference type="Proteomes" id="UP000251960"/>
    </source>
</evidence>
<evidence type="ECO:0000256" key="1">
    <source>
        <dbReference type="ARBA" id="ARBA00023015"/>
    </source>
</evidence>
<dbReference type="Proteomes" id="UP000251960">
    <property type="component" value="Chromosome 2"/>
</dbReference>
<proteinExistence type="predicted"/>
<evidence type="ECO:0000313" key="8">
    <source>
        <dbReference type="EMBL" id="PWZ37298.1"/>
    </source>
</evidence>
<sequence length="153" mass="17806">MDPKFSSEWSVSEIKVAKSLIASRNTSSNLASDDDASNKKHSDIVDELQARFPWKGKHEVIGLYVDLTMEMINTPSEVGDDGLVMDDDNFGMPVEEQPQMKYTGRFWTREEHRNFLRGLNMYGRGNWMYISRDFVPTKTPMQIYSHAQKFFRR</sequence>
<feature type="domain" description="HTH myb-type" evidence="7">
    <location>
        <begin position="107"/>
        <end position="153"/>
    </location>
</feature>
<keyword evidence="2" id="KW-0238">DNA-binding</keyword>
<comment type="caution">
    <text evidence="8">The sequence shown here is derived from an EMBL/GenBank/DDBJ whole genome shotgun (WGS) entry which is preliminary data.</text>
</comment>
<dbReference type="SMART" id="SM00717">
    <property type="entry name" value="SANT"/>
    <property type="match status" value="1"/>
</dbReference>
<dbReference type="EMBL" id="NCVQ01000003">
    <property type="protein sequence ID" value="PWZ37298.1"/>
    <property type="molecule type" value="Genomic_DNA"/>
</dbReference>
<dbReference type="PROSITE" id="PS51293">
    <property type="entry name" value="SANT"/>
    <property type="match status" value="1"/>
</dbReference>
<dbReference type="AlphaFoldDB" id="A0A3L6FQW9"/>
<keyword evidence="3" id="KW-0804">Transcription</keyword>
<protein>
    <submittedName>
        <fullName evidence="8">Putative transcription factor</fullName>
    </submittedName>
</protein>
<dbReference type="InterPro" id="IPR009057">
    <property type="entry name" value="Homeodomain-like_sf"/>
</dbReference>
<dbReference type="InterPro" id="IPR017884">
    <property type="entry name" value="SANT_dom"/>
</dbReference>
<dbReference type="PROSITE" id="PS51294">
    <property type="entry name" value="HTH_MYB"/>
    <property type="match status" value="1"/>
</dbReference>
<evidence type="ECO:0000256" key="2">
    <source>
        <dbReference type="ARBA" id="ARBA00023125"/>
    </source>
</evidence>
<dbReference type="Pfam" id="PF23671">
    <property type="entry name" value="HTH_70"/>
    <property type="match status" value="1"/>
</dbReference>
<dbReference type="SUPFAM" id="SSF46689">
    <property type="entry name" value="Homeodomain-like"/>
    <property type="match status" value="1"/>
</dbReference>
<dbReference type="GO" id="GO:0003677">
    <property type="term" value="F:DNA binding"/>
    <property type="evidence" value="ECO:0007669"/>
    <property type="project" value="UniProtKB-KW"/>
</dbReference>
<name>A0A3L6FQW9_MAIZE</name>
<evidence type="ECO:0000256" key="3">
    <source>
        <dbReference type="ARBA" id="ARBA00023163"/>
    </source>
</evidence>
<dbReference type="InterPro" id="IPR001005">
    <property type="entry name" value="SANT/Myb"/>
</dbReference>
<dbReference type="PANTHER" id="PTHR44042">
    <property type="entry name" value="DUPLICATED HOMEODOMAIN-LIKE SUPERFAMILY PROTEIN-RELATED"/>
    <property type="match status" value="1"/>
</dbReference>
<dbReference type="InterPro" id="IPR017930">
    <property type="entry name" value="Myb_dom"/>
</dbReference>
<dbReference type="Pfam" id="PF00249">
    <property type="entry name" value="Myb_DNA-binding"/>
    <property type="match status" value="1"/>
</dbReference>
<dbReference type="InterPro" id="IPR056195">
    <property type="entry name" value="HTH_70"/>
</dbReference>
<evidence type="ECO:0000259" key="6">
    <source>
        <dbReference type="PROSITE" id="PS51293"/>
    </source>
</evidence>